<gene>
    <name evidence="1" type="ORF">RHGRI_002614</name>
</gene>
<accession>A0AAV6LRU3</accession>
<organism evidence="1 2">
    <name type="scientific">Rhododendron griersonianum</name>
    <dbReference type="NCBI Taxonomy" id="479676"/>
    <lineage>
        <taxon>Eukaryota</taxon>
        <taxon>Viridiplantae</taxon>
        <taxon>Streptophyta</taxon>
        <taxon>Embryophyta</taxon>
        <taxon>Tracheophyta</taxon>
        <taxon>Spermatophyta</taxon>
        <taxon>Magnoliopsida</taxon>
        <taxon>eudicotyledons</taxon>
        <taxon>Gunneridae</taxon>
        <taxon>Pentapetalae</taxon>
        <taxon>asterids</taxon>
        <taxon>Ericales</taxon>
        <taxon>Ericaceae</taxon>
        <taxon>Ericoideae</taxon>
        <taxon>Rhodoreae</taxon>
        <taxon>Rhododendron</taxon>
    </lineage>
</organism>
<sequence length="123" mass="13509">MVEGAGHGEIGTGVHSGEVQVEEITVEEAARNAEKQPVEEERVPTPREVIRNFPVGHVDEVCFPLLNSIALVHPETFVNFRCRSLAAAGSFLTMLYDSIRDWNQTPRPCLHSGDGTRTPSLLS</sequence>
<comment type="caution">
    <text evidence="1">The sequence shown here is derived from an EMBL/GenBank/DDBJ whole genome shotgun (WGS) entry which is preliminary data.</text>
</comment>
<proteinExistence type="predicted"/>
<evidence type="ECO:0000313" key="2">
    <source>
        <dbReference type="Proteomes" id="UP000823749"/>
    </source>
</evidence>
<reference evidence="1" key="1">
    <citation type="submission" date="2020-08" db="EMBL/GenBank/DDBJ databases">
        <title>Plant Genome Project.</title>
        <authorList>
            <person name="Zhang R.-G."/>
        </authorList>
    </citation>
    <scope>NUCLEOTIDE SEQUENCE</scope>
    <source>
        <strain evidence="1">WSP0</strain>
        <tissue evidence="1">Leaf</tissue>
    </source>
</reference>
<dbReference type="Proteomes" id="UP000823749">
    <property type="component" value="Chromosome 1"/>
</dbReference>
<name>A0AAV6LRU3_9ERIC</name>
<protein>
    <submittedName>
        <fullName evidence="1">Uncharacterized protein</fullName>
    </submittedName>
</protein>
<dbReference type="AlphaFoldDB" id="A0AAV6LRU3"/>
<dbReference type="EMBL" id="JACTNZ010000001">
    <property type="protein sequence ID" value="KAG5567104.1"/>
    <property type="molecule type" value="Genomic_DNA"/>
</dbReference>
<evidence type="ECO:0000313" key="1">
    <source>
        <dbReference type="EMBL" id="KAG5567104.1"/>
    </source>
</evidence>
<keyword evidence="2" id="KW-1185">Reference proteome</keyword>